<dbReference type="Ensembl" id="ENSPLAT00000008170.1">
    <property type="protein sequence ID" value="ENSPLAP00000005310.1"/>
    <property type="gene ID" value="ENSPLAG00000007180.1"/>
</dbReference>
<keyword evidence="3" id="KW-1185">Reference proteome</keyword>
<feature type="region of interest" description="Disordered" evidence="1">
    <location>
        <begin position="1"/>
        <end position="24"/>
    </location>
</feature>
<evidence type="ECO:0000256" key="1">
    <source>
        <dbReference type="SAM" id="MobiDB-lite"/>
    </source>
</evidence>
<dbReference type="AlphaFoldDB" id="A0A3B3TVT4"/>
<evidence type="ECO:0000313" key="2">
    <source>
        <dbReference type="Ensembl" id="ENSPLAP00000005310.1"/>
    </source>
</evidence>
<organism evidence="2 3">
    <name type="scientific">Poecilia latipinna</name>
    <name type="common">sailfin molly</name>
    <dbReference type="NCBI Taxonomy" id="48699"/>
    <lineage>
        <taxon>Eukaryota</taxon>
        <taxon>Metazoa</taxon>
        <taxon>Chordata</taxon>
        <taxon>Craniata</taxon>
        <taxon>Vertebrata</taxon>
        <taxon>Euteleostomi</taxon>
        <taxon>Actinopterygii</taxon>
        <taxon>Neopterygii</taxon>
        <taxon>Teleostei</taxon>
        <taxon>Neoteleostei</taxon>
        <taxon>Acanthomorphata</taxon>
        <taxon>Ovalentaria</taxon>
        <taxon>Atherinomorphae</taxon>
        <taxon>Cyprinodontiformes</taxon>
        <taxon>Poeciliidae</taxon>
        <taxon>Poeciliinae</taxon>
        <taxon>Poecilia</taxon>
    </lineage>
</organism>
<reference evidence="2" key="1">
    <citation type="submission" date="2025-08" db="UniProtKB">
        <authorList>
            <consortium name="Ensembl"/>
        </authorList>
    </citation>
    <scope>IDENTIFICATION</scope>
</reference>
<protein>
    <submittedName>
        <fullName evidence="2">Uncharacterized protein</fullName>
    </submittedName>
</protein>
<proteinExistence type="predicted"/>
<accession>A0A3B3TVT4</accession>
<reference evidence="2" key="2">
    <citation type="submission" date="2025-09" db="UniProtKB">
        <authorList>
            <consortium name="Ensembl"/>
        </authorList>
    </citation>
    <scope>IDENTIFICATION</scope>
</reference>
<sequence length="81" mass="9367">MSSNFSANQVNSLRENGKKLHRPSAHVGHTSFIVNSRGHLGLKRTLIWPYIRPYKGRVIIKQQSASKHNFFPFYLKEKQST</sequence>
<feature type="compositionally biased region" description="Polar residues" evidence="1">
    <location>
        <begin position="1"/>
        <end position="14"/>
    </location>
</feature>
<dbReference type="Proteomes" id="UP000261500">
    <property type="component" value="Unplaced"/>
</dbReference>
<evidence type="ECO:0000313" key="3">
    <source>
        <dbReference type="Proteomes" id="UP000261500"/>
    </source>
</evidence>
<name>A0A3B3TVT4_9TELE</name>